<dbReference type="AlphaFoldDB" id="G7HXG7"/>
<accession>G7HXG7</accession>
<evidence type="ECO:0000313" key="1">
    <source>
        <dbReference type="EMBL" id="CCE54882.1"/>
    </source>
</evidence>
<dbReference type="Gene3D" id="3.40.50.1820">
    <property type="entry name" value="alpha/beta hydrolase"/>
    <property type="match status" value="1"/>
</dbReference>
<organism evidence="1 2">
    <name type="scientific">Corynebacterium casei UCMA 3821</name>
    <dbReference type="NCBI Taxonomy" id="1110505"/>
    <lineage>
        <taxon>Bacteria</taxon>
        <taxon>Bacillati</taxon>
        <taxon>Actinomycetota</taxon>
        <taxon>Actinomycetes</taxon>
        <taxon>Mycobacteriales</taxon>
        <taxon>Corynebacteriaceae</taxon>
        <taxon>Corynebacterium</taxon>
    </lineage>
</organism>
<protein>
    <recommendedName>
        <fullName evidence="3">Esterase</fullName>
    </recommendedName>
</protein>
<dbReference type="SUPFAM" id="SSF53474">
    <property type="entry name" value="alpha/beta-Hydrolases"/>
    <property type="match status" value="1"/>
</dbReference>
<evidence type="ECO:0008006" key="3">
    <source>
        <dbReference type="Google" id="ProtNLM"/>
    </source>
</evidence>
<reference evidence="1 2" key="1">
    <citation type="journal article" date="2012" name="J. Bacteriol.">
        <title>Genome Sequence of Corynebacterium casei UCMA 3821, Isolated from a Smear-Ripened Cheese.</title>
        <authorList>
            <person name="Monnet C."/>
            <person name="Loux V."/>
            <person name="Bento P."/>
            <person name="Gibrat J.F."/>
            <person name="Straub C."/>
            <person name="Bonnarme P."/>
            <person name="Landaud S."/>
            <person name="Irlinger F."/>
        </authorList>
    </citation>
    <scope>NUCLEOTIDE SEQUENCE [LARGE SCALE GENOMIC DNA]</scope>
    <source>
        <strain evidence="1 2">UCMA 3821</strain>
    </source>
</reference>
<gene>
    <name evidence="1" type="ORF">CCAS_06625</name>
</gene>
<sequence>MSAPEGFRVVRDDRLPSLPVHYAITDRSAPEGLLVLMPSALSSKRPDRDRIIYTRSKWQSSWPQAQVISMPDPAIRVDNRLNGAWFINPEYDIIETIAAIVKENADTSGIPHSRIVFYGSSLGGFGAIAAAAHIPGSQAVSEVPQINFENWMKSSRQAFEKFITKMPLEEYRKVHPEQLNLPARLAHAGNIPSFRIITNPTETSLNDQLDFYGWARVSPLPHSEGPIELFQTTATSGHGYLGREELIPYVNP</sequence>
<proteinExistence type="predicted"/>
<comment type="caution">
    <text evidence="1">The sequence shown here is derived from an EMBL/GenBank/DDBJ whole genome shotgun (WGS) entry which is preliminary data.</text>
</comment>
<dbReference type="Proteomes" id="UP000004840">
    <property type="component" value="Unassembled WGS sequence"/>
</dbReference>
<dbReference type="RefSeq" id="WP_006822388.1">
    <property type="nucleotide sequence ID" value="NZ_CAFW01000047.1"/>
</dbReference>
<evidence type="ECO:0000313" key="2">
    <source>
        <dbReference type="Proteomes" id="UP000004840"/>
    </source>
</evidence>
<dbReference type="InterPro" id="IPR029058">
    <property type="entry name" value="AB_hydrolase_fold"/>
</dbReference>
<dbReference type="EMBL" id="CAFW01000047">
    <property type="protein sequence ID" value="CCE54882.1"/>
    <property type="molecule type" value="Genomic_DNA"/>
</dbReference>
<name>G7HXG7_9CORY</name>